<dbReference type="InterPro" id="IPR014030">
    <property type="entry name" value="Ketoacyl_synth_N"/>
</dbReference>
<dbReference type="EMBL" id="CP029353">
    <property type="protein sequence ID" value="AWK86256.1"/>
    <property type="molecule type" value="Genomic_DNA"/>
</dbReference>
<dbReference type="RefSeq" id="WP_109326156.1">
    <property type="nucleotide sequence ID" value="NZ_CP029353.1"/>
</dbReference>
<accession>A0A2S2CP53</accession>
<evidence type="ECO:0000313" key="2">
    <source>
        <dbReference type="EMBL" id="AWK86256.1"/>
    </source>
</evidence>
<gene>
    <name evidence="2" type="ORF">DEW08_08375</name>
</gene>
<dbReference type="Pfam" id="PF13723">
    <property type="entry name" value="Ketoacyl-synt_2"/>
    <property type="match status" value="1"/>
</dbReference>
<dbReference type="Proteomes" id="UP000245629">
    <property type="component" value="Chromosome 2"/>
</dbReference>
<keyword evidence="3" id="KW-1185">Reference proteome</keyword>
<feature type="domain" description="Beta-ketoacyl synthase-like N-terminal" evidence="1">
    <location>
        <begin position="1"/>
        <end position="135"/>
    </location>
</feature>
<name>A0A2S2CP53_9PROT</name>
<evidence type="ECO:0000259" key="1">
    <source>
        <dbReference type="Pfam" id="PF13723"/>
    </source>
</evidence>
<sequence length="139" mass="14282">MSVHHGLVGLLSIHTGNRAGHTALAAGPDSFGFGLMEALAGLAERPGEPVLLVYGDEPLPDAYASFRTGDEAGLPLVVVLALGAATEGERALTMSAGPSGDGSSAPGMAAFEFLRFFLAGADSAAAAGERMRWEWRRNA</sequence>
<evidence type="ECO:0000313" key="3">
    <source>
        <dbReference type="Proteomes" id="UP000245629"/>
    </source>
</evidence>
<proteinExistence type="predicted"/>
<dbReference type="KEGG" id="azz:DEW08_08375"/>
<dbReference type="AlphaFoldDB" id="A0A2S2CP53"/>
<organism evidence="2 3">
    <name type="scientific">Azospirillum thermophilum</name>
    <dbReference type="NCBI Taxonomy" id="2202148"/>
    <lineage>
        <taxon>Bacteria</taxon>
        <taxon>Pseudomonadati</taxon>
        <taxon>Pseudomonadota</taxon>
        <taxon>Alphaproteobacteria</taxon>
        <taxon>Rhodospirillales</taxon>
        <taxon>Azospirillaceae</taxon>
        <taxon>Azospirillum</taxon>
    </lineage>
</organism>
<dbReference type="OrthoDB" id="9798676at2"/>
<reference evidence="3" key="1">
    <citation type="submission" date="2018-05" db="EMBL/GenBank/DDBJ databases">
        <title>Azospirillum thermophila sp. nov., a novel isolated from hot spring.</title>
        <authorList>
            <person name="Zhao Z."/>
        </authorList>
    </citation>
    <scope>NUCLEOTIDE SEQUENCE [LARGE SCALE GENOMIC DNA]</scope>
    <source>
        <strain evidence="3">CFH 70021</strain>
    </source>
</reference>
<protein>
    <recommendedName>
        <fullName evidence="1">Beta-ketoacyl synthase-like N-terminal domain-containing protein</fullName>
    </recommendedName>
</protein>